<sequence length="143" mass="16164">MPYNTLITEAFELKKKMAQKGLIADGFTYGALVHGCKEKMTQGAKWVITEMLKNGLKSDYYIYSSLIDRLVRVEEIEEAFSVKDKMVTSSIQPNAITYNMLICGVCKKGMVNVIDKFLDEMVRMGHTPYSMAFTSVIEGHCKN</sequence>
<dbReference type="PANTHER" id="PTHR46128:SF356">
    <property type="entry name" value="PENTACOTRIPEPTIDE-REPEAT REGION OF PRORP DOMAIN-CONTAINING PROTEIN"/>
    <property type="match status" value="1"/>
</dbReference>
<dbReference type="NCBIfam" id="TIGR00756">
    <property type="entry name" value="PPR"/>
    <property type="match status" value="2"/>
</dbReference>
<evidence type="ECO:0000313" key="4">
    <source>
        <dbReference type="EMBL" id="ERN07130.1"/>
    </source>
</evidence>
<dbReference type="Pfam" id="PF13041">
    <property type="entry name" value="PPR_2"/>
    <property type="match status" value="1"/>
</dbReference>
<evidence type="ECO:0000313" key="5">
    <source>
        <dbReference type="Proteomes" id="UP000017836"/>
    </source>
</evidence>
<feature type="repeat" description="PPR" evidence="3">
    <location>
        <begin position="59"/>
        <end position="93"/>
    </location>
</feature>
<dbReference type="Pfam" id="PF01535">
    <property type="entry name" value="PPR"/>
    <property type="match status" value="1"/>
</dbReference>
<dbReference type="Gene3D" id="1.25.40.10">
    <property type="entry name" value="Tetratricopeptide repeat domain"/>
    <property type="match status" value="1"/>
</dbReference>
<protein>
    <recommendedName>
        <fullName evidence="6">Pentacotripeptide-repeat region of PRORP domain-containing protein</fullName>
    </recommendedName>
</protein>
<dbReference type="Proteomes" id="UP000017836">
    <property type="component" value="Unassembled WGS sequence"/>
</dbReference>
<dbReference type="AlphaFoldDB" id="W1PJ43"/>
<proteinExistence type="inferred from homology"/>
<dbReference type="eggNOG" id="KOG4197">
    <property type="taxonomic scope" value="Eukaryota"/>
</dbReference>
<gene>
    <name evidence="4" type="ORF">AMTR_s00019p00122420</name>
</gene>
<dbReference type="InterPro" id="IPR011990">
    <property type="entry name" value="TPR-like_helical_dom_sf"/>
</dbReference>
<dbReference type="Gramene" id="ERN07130">
    <property type="protein sequence ID" value="ERN07130"/>
    <property type="gene ID" value="AMTR_s00019p00122420"/>
</dbReference>
<dbReference type="PANTHER" id="PTHR46128">
    <property type="entry name" value="MITOCHONDRIAL GROUP I INTRON SPLICING FACTOR CCM1"/>
    <property type="match status" value="1"/>
</dbReference>
<dbReference type="InterPro" id="IPR050872">
    <property type="entry name" value="PPR_P_subfamily"/>
</dbReference>
<organism evidence="4 5">
    <name type="scientific">Amborella trichopoda</name>
    <dbReference type="NCBI Taxonomy" id="13333"/>
    <lineage>
        <taxon>Eukaryota</taxon>
        <taxon>Viridiplantae</taxon>
        <taxon>Streptophyta</taxon>
        <taxon>Embryophyta</taxon>
        <taxon>Tracheophyta</taxon>
        <taxon>Spermatophyta</taxon>
        <taxon>Magnoliopsida</taxon>
        <taxon>Amborellales</taxon>
        <taxon>Amborellaceae</taxon>
        <taxon>Amborella</taxon>
    </lineage>
</organism>
<comment type="similarity">
    <text evidence="1">Belongs to the PPR family. P subfamily.</text>
</comment>
<feature type="repeat" description="PPR" evidence="3">
    <location>
        <begin position="94"/>
        <end position="128"/>
    </location>
</feature>
<dbReference type="InterPro" id="IPR002885">
    <property type="entry name" value="PPR_rpt"/>
</dbReference>
<evidence type="ECO:0000256" key="3">
    <source>
        <dbReference type="PROSITE-ProRule" id="PRU00708"/>
    </source>
</evidence>
<dbReference type="HOGENOM" id="CLU_002706_49_7_1"/>
<evidence type="ECO:0000256" key="1">
    <source>
        <dbReference type="ARBA" id="ARBA00007626"/>
    </source>
</evidence>
<keyword evidence="5" id="KW-1185">Reference proteome</keyword>
<dbReference type="PROSITE" id="PS51375">
    <property type="entry name" value="PPR"/>
    <property type="match status" value="2"/>
</dbReference>
<accession>W1PJ43</accession>
<keyword evidence="2" id="KW-0677">Repeat</keyword>
<evidence type="ECO:0000256" key="2">
    <source>
        <dbReference type="ARBA" id="ARBA00022737"/>
    </source>
</evidence>
<name>W1PJ43_AMBTC</name>
<reference evidence="5" key="1">
    <citation type="journal article" date="2013" name="Science">
        <title>The Amborella genome and the evolution of flowering plants.</title>
        <authorList>
            <consortium name="Amborella Genome Project"/>
        </authorList>
    </citation>
    <scope>NUCLEOTIDE SEQUENCE [LARGE SCALE GENOMIC DNA]</scope>
</reference>
<dbReference type="EMBL" id="KI393807">
    <property type="protein sequence ID" value="ERN07130.1"/>
    <property type="molecule type" value="Genomic_DNA"/>
</dbReference>
<evidence type="ECO:0008006" key="6">
    <source>
        <dbReference type="Google" id="ProtNLM"/>
    </source>
</evidence>
<dbReference type="STRING" id="13333.W1PJ43"/>
<dbReference type="OMA" id="WVITEML"/>